<organism evidence="1 2">
    <name type="scientific">Citrobacter braakii</name>
    <dbReference type="NCBI Taxonomy" id="57706"/>
    <lineage>
        <taxon>Bacteria</taxon>
        <taxon>Pseudomonadati</taxon>
        <taxon>Pseudomonadota</taxon>
        <taxon>Gammaproteobacteria</taxon>
        <taxon>Enterobacterales</taxon>
        <taxon>Enterobacteriaceae</taxon>
        <taxon>Citrobacter</taxon>
        <taxon>Citrobacter freundii complex</taxon>
    </lineage>
</organism>
<gene>
    <name evidence="1" type="ORF">BWD41_19080</name>
</gene>
<name>A0AA44LCT4_CITBR</name>
<protein>
    <submittedName>
        <fullName evidence="1">Uncharacterized protein</fullName>
    </submittedName>
</protein>
<dbReference type="AlphaFoldDB" id="A0AA44LCT4"/>
<accession>A0AA44LCT4</accession>
<proteinExistence type="predicted"/>
<sequence>MTNSIIIKSLLLILLSCDRKIKRMLDYFCWFNSVNDLAENDIAEQECMDTQMAREWSSLWDCASEAIGASVRQRCHRPARFGLHFPQALLCRRKRDELAFSFRNSSLHQLLVCRHASGADGESQVYQFVSPTQSTMRTFAIVLFLLPESTRNHYVHCLCCSLSDRRCSYLHGCGIA</sequence>
<reference evidence="1 2" key="1">
    <citation type="submission" date="2017-01" db="EMBL/GenBank/DDBJ databases">
        <title>First report of the plasmid-mediated mcr-1 gene in Citrobacter freudii.</title>
        <authorList>
            <person name="Liu J."/>
            <person name="Yang Y."/>
            <person name="Li Y."/>
            <person name="Liu D."/>
            <person name="Tuo H."/>
            <person name="Davis M."/>
            <person name="Zhang A."/>
        </authorList>
    </citation>
    <scope>NUCLEOTIDE SEQUENCE [LARGE SCALE GENOMIC DNA]</scope>
    <source>
        <strain evidence="1 2">SCC4</strain>
    </source>
</reference>
<dbReference type="EMBL" id="MTCP01000010">
    <property type="protein sequence ID" value="OLY67742.1"/>
    <property type="molecule type" value="Genomic_DNA"/>
</dbReference>
<dbReference type="Proteomes" id="UP000185597">
    <property type="component" value="Unassembled WGS sequence"/>
</dbReference>
<evidence type="ECO:0000313" key="2">
    <source>
        <dbReference type="Proteomes" id="UP000185597"/>
    </source>
</evidence>
<evidence type="ECO:0000313" key="1">
    <source>
        <dbReference type="EMBL" id="OLY67742.1"/>
    </source>
</evidence>
<comment type="caution">
    <text evidence="1">The sequence shown here is derived from an EMBL/GenBank/DDBJ whole genome shotgun (WGS) entry which is preliminary data.</text>
</comment>